<organism evidence="2 3">
    <name type="scientific">Phormidium nigroviride PCC 7112</name>
    <dbReference type="NCBI Taxonomy" id="179408"/>
    <lineage>
        <taxon>Bacteria</taxon>
        <taxon>Bacillati</taxon>
        <taxon>Cyanobacteriota</taxon>
        <taxon>Cyanophyceae</taxon>
        <taxon>Oscillatoriophycideae</taxon>
        <taxon>Oscillatoriales</taxon>
        <taxon>Oscillatoriaceae</taxon>
        <taxon>Phormidium</taxon>
    </lineage>
</organism>
<evidence type="ECO:0000313" key="2">
    <source>
        <dbReference type="EMBL" id="AFZ10299.1"/>
    </source>
</evidence>
<dbReference type="KEGG" id="oni:Osc7112_6111"/>
<dbReference type="Proteomes" id="UP000010478">
    <property type="component" value="Chromosome"/>
</dbReference>
<feature type="chain" id="PRO_5003936947" evidence="1">
    <location>
        <begin position="27"/>
        <end position="140"/>
    </location>
</feature>
<dbReference type="eggNOG" id="ENOG5032VG1">
    <property type="taxonomic scope" value="Bacteria"/>
</dbReference>
<keyword evidence="1" id="KW-0732">Signal</keyword>
<accession>K9VRV6</accession>
<evidence type="ECO:0000256" key="1">
    <source>
        <dbReference type="SAM" id="SignalP"/>
    </source>
</evidence>
<gene>
    <name evidence="2" type="ORF">Osc7112_6111</name>
</gene>
<evidence type="ECO:0000313" key="3">
    <source>
        <dbReference type="Proteomes" id="UP000010478"/>
    </source>
</evidence>
<proteinExistence type="predicted"/>
<dbReference type="EMBL" id="CP003614">
    <property type="protein sequence ID" value="AFZ10299.1"/>
    <property type="molecule type" value="Genomic_DNA"/>
</dbReference>
<name>K9VRV6_9CYAN</name>
<reference evidence="2 3" key="1">
    <citation type="submission" date="2012-05" db="EMBL/GenBank/DDBJ databases">
        <title>Finished chromosome of genome of Oscillatoria sp. PCC 7112.</title>
        <authorList>
            <consortium name="US DOE Joint Genome Institute"/>
            <person name="Gugger M."/>
            <person name="Coursin T."/>
            <person name="Rippka R."/>
            <person name="Tandeau De Marsac N."/>
            <person name="Huntemann M."/>
            <person name="Wei C.-L."/>
            <person name="Han J."/>
            <person name="Detter J.C."/>
            <person name="Han C."/>
            <person name="Tapia R."/>
            <person name="Davenport K."/>
            <person name="Daligault H."/>
            <person name="Erkkila T."/>
            <person name="Gu W."/>
            <person name="Munk A.C.C."/>
            <person name="Teshima H."/>
            <person name="Xu Y."/>
            <person name="Chain P."/>
            <person name="Chen A."/>
            <person name="Krypides N."/>
            <person name="Mavromatis K."/>
            <person name="Markowitz V."/>
            <person name="Szeto E."/>
            <person name="Ivanova N."/>
            <person name="Mikhailova N."/>
            <person name="Ovchinnikova G."/>
            <person name="Pagani I."/>
            <person name="Pati A."/>
            <person name="Goodwin L."/>
            <person name="Peters L."/>
            <person name="Pitluck S."/>
            <person name="Woyke T."/>
            <person name="Kerfeld C."/>
        </authorList>
    </citation>
    <scope>NUCLEOTIDE SEQUENCE [LARGE SCALE GENOMIC DNA]</scope>
    <source>
        <strain evidence="2 3">PCC 7112</strain>
    </source>
</reference>
<protein>
    <submittedName>
        <fullName evidence="2">Uncharacterized protein</fullName>
    </submittedName>
</protein>
<feature type="signal peptide" evidence="1">
    <location>
        <begin position="1"/>
        <end position="26"/>
    </location>
</feature>
<dbReference type="HOGENOM" id="CLU_155305_0_0_3"/>
<dbReference type="RefSeq" id="WP_015179497.1">
    <property type="nucleotide sequence ID" value="NZ_CAWLHL010000001.1"/>
</dbReference>
<sequence precursor="true">MMIRRIAFVSGLVILNAFGFATVARAGEGGVAGSAAFTVTNNAVTGVAVSAAVGKENASAAAFNYGNNFFGNSNLQNSAWALGSAGTQNFQAVGDPNGFNVTPNADGNRGLAQTNTFSAGTVTVQLGTATGNAVVKSPTP</sequence>
<dbReference type="AlphaFoldDB" id="K9VRV6"/>
<keyword evidence="3" id="KW-1185">Reference proteome</keyword>